<feature type="region of interest" description="Disordered" evidence="1">
    <location>
        <begin position="151"/>
        <end position="188"/>
    </location>
</feature>
<evidence type="ECO:0000256" key="1">
    <source>
        <dbReference type="SAM" id="MobiDB-lite"/>
    </source>
</evidence>
<organism evidence="2 3">
    <name type="scientific">Phaseolus angularis</name>
    <name type="common">Azuki bean</name>
    <name type="synonym">Vigna angularis</name>
    <dbReference type="NCBI Taxonomy" id="3914"/>
    <lineage>
        <taxon>Eukaryota</taxon>
        <taxon>Viridiplantae</taxon>
        <taxon>Streptophyta</taxon>
        <taxon>Embryophyta</taxon>
        <taxon>Tracheophyta</taxon>
        <taxon>Spermatophyta</taxon>
        <taxon>Magnoliopsida</taxon>
        <taxon>eudicotyledons</taxon>
        <taxon>Gunneridae</taxon>
        <taxon>Pentapetalae</taxon>
        <taxon>rosids</taxon>
        <taxon>fabids</taxon>
        <taxon>Fabales</taxon>
        <taxon>Fabaceae</taxon>
        <taxon>Papilionoideae</taxon>
        <taxon>50 kb inversion clade</taxon>
        <taxon>NPAAA clade</taxon>
        <taxon>indigoferoid/millettioid clade</taxon>
        <taxon>Phaseoleae</taxon>
        <taxon>Vigna</taxon>
    </lineage>
</organism>
<name>A0A0L9TC62_PHAAN</name>
<proteinExistence type="predicted"/>
<protein>
    <submittedName>
        <fullName evidence="2">Uncharacterized protein</fullName>
    </submittedName>
</protein>
<dbReference type="Gramene" id="KOM27734">
    <property type="protein sequence ID" value="KOM27734"/>
    <property type="gene ID" value="LR48_Vigan460s000500"/>
</dbReference>
<accession>A0A0L9TC62</accession>
<gene>
    <name evidence="2" type="ORF">LR48_Vigan460s000500</name>
</gene>
<reference evidence="3" key="1">
    <citation type="journal article" date="2015" name="Proc. Natl. Acad. Sci. U.S.A.">
        <title>Genome sequencing of adzuki bean (Vigna angularis) provides insight into high starch and low fat accumulation and domestication.</title>
        <authorList>
            <person name="Yang K."/>
            <person name="Tian Z."/>
            <person name="Chen C."/>
            <person name="Luo L."/>
            <person name="Zhao B."/>
            <person name="Wang Z."/>
            <person name="Yu L."/>
            <person name="Li Y."/>
            <person name="Sun Y."/>
            <person name="Li W."/>
            <person name="Chen Y."/>
            <person name="Li Y."/>
            <person name="Zhang Y."/>
            <person name="Ai D."/>
            <person name="Zhao J."/>
            <person name="Shang C."/>
            <person name="Ma Y."/>
            <person name="Wu B."/>
            <person name="Wang M."/>
            <person name="Gao L."/>
            <person name="Sun D."/>
            <person name="Zhang P."/>
            <person name="Guo F."/>
            <person name="Wang W."/>
            <person name="Li Y."/>
            <person name="Wang J."/>
            <person name="Varshney R.K."/>
            <person name="Wang J."/>
            <person name="Ling H.Q."/>
            <person name="Wan P."/>
        </authorList>
    </citation>
    <scope>NUCLEOTIDE SEQUENCE</scope>
    <source>
        <strain evidence="3">cv. Jingnong 6</strain>
    </source>
</reference>
<dbReference type="Proteomes" id="UP000053144">
    <property type="component" value="Unassembled WGS sequence"/>
</dbReference>
<sequence length="188" mass="21370">MGPEKSKSNNLMVTTRNVSDAMQGGQENHQDPMETIQVLQQQMLEMQKRHGEELTTLRAEHATTRQKLTAQHSILGKLVDLFRLSQEETIPKPCRRKAREQTHILEELVSPIFNMYEKSFDQMNTPRCSSTDDLSHRQQCDMVGELQQHPHTIRSSIRGKPGAEPNNIGFDEPEAGEGGVPTSFYEPM</sequence>
<dbReference type="AlphaFoldDB" id="A0A0L9TC62"/>
<dbReference type="EMBL" id="KQ258395">
    <property type="protein sequence ID" value="KOM27734.1"/>
    <property type="molecule type" value="Genomic_DNA"/>
</dbReference>
<evidence type="ECO:0000313" key="2">
    <source>
        <dbReference type="EMBL" id="KOM27734.1"/>
    </source>
</evidence>
<evidence type="ECO:0000313" key="3">
    <source>
        <dbReference type="Proteomes" id="UP000053144"/>
    </source>
</evidence>